<dbReference type="RefSeq" id="WP_386843693.1">
    <property type="nucleotide sequence ID" value="NZ_JBHUMK010000019.1"/>
</dbReference>
<evidence type="ECO:0000313" key="2">
    <source>
        <dbReference type="EMBL" id="MFD2608825.1"/>
    </source>
</evidence>
<accession>A0ABW5P2W2</accession>
<protein>
    <recommendedName>
        <fullName evidence="4">Leucine rich repeat (LRR) protein</fullName>
    </recommendedName>
</protein>
<dbReference type="EMBL" id="JBHUMK010000019">
    <property type="protein sequence ID" value="MFD2608825.1"/>
    <property type="molecule type" value="Genomic_DNA"/>
</dbReference>
<sequence length="799" mass="88216">MALVLNGQIGLVLDHQPARGETWLLEQARSHPQLREYLKTNPSVPRRIRRAAGRLPDSEAAESPPVPLPACPEPSAAPATVPAAPPPSRPLRERLLDRRSDPQLTAADTADIRETRRLWGLAARHPLLPLELLKWLDEQRPYGEARETLLRRLEAGPMEEEALLDYAYRGSWEERASVARNPALPGPARLGLTADPDWWVRAAVAENPNSEPGELAELAHDADHVTVREHVAAHPHTNAPTLLALAADGDPAVRLQVARNPSSPPEALSLLATDERYAVREAVAAHAYAPADVLDDLAADANERVQYVAQLRRSPLSLARAQQALETRRRNAKLAVAVQEAPGEVLARLAGDRNPRVRAQVGLNPFTPADTRTRLLADPVPDVQRVARASDPTTPGTELAALPLFDARVREGLSSNTSAPDALLVALSDDPLRDVRLNVLLNPTAPGGALERRLPERPMRPVIRQHPRYAQVRTKLHDLEWQEVTQPDVSAGALAALGQSDAPRVRRQVARHPATPPETLELLVNDPDDEVRHGVVSREGPLAFVAQAVLAQDPSARIRKLLLRRPDVDPAALRVVLRASHQDEDILVDLVRHRHATPELLSELAGMASTEVREAVARDPRTPDTVLEELAVDPQASVQRSLFRNPACTPALLRRLANHRHLRLEVAHHARTDGPTLEYLAHDAAYQRFLKVNRWTRRLPFADHALLNRWRNWSRRRASARALSDVLLLSAVIAHPAATPRAIRMATRLDHPNIREAQASRRRLAEYSPQEFEGQAAAGVHSQPISPPMERGHMEDNHG</sequence>
<feature type="compositionally biased region" description="Basic and acidic residues" evidence="1">
    <location>
        <begin position="790"/>
        <end position="799"/>
    </location>
</feature>
<evidence type="ECO:0000313" key="3">
    <source>
        <dbReference type="Proteomes" id="UP001597475"/>
    </source>
</evidence>
<reference evidence="3" key="1">
    <citation type="journal article" date="2019" name="Int. J. Syst. Evol. Microbiol.">
        <title>The Global Catalogue of Microorganisms (GCM) 10K type strain sequencing project: providing services to taxonomists for standard genome sequencing and annotation.</title>
        <authorList>
            <consortium name="The Broad Institute Genomics Platform"/>
            <consortium name="The Broad Institute Genome Sequencing Center for Infectious Disease"/>
            <person name="Wu L."/>
            <person name="Ma J."/>
        </authorList>
    </citation>
    <scope>NUCLEOTIDE SEQUENCE [LARGE SCALE GENOMIC DNA]</scope>
    <source>
        <strain evidence="3">KCTC 33842</strain>
    </source>
</reference>
<gene>
    <name evidence="2" type="ORF">ACFSR9_05135</name>
</gene>
<dbReference type="Pfam" id="PF01816">
    <property type="entry name" value="LRV"/>
    <property type="match status" value="4"/>
</dbReference>
<dbReference type="InterPro" id="IPR016024">
    <property type="entry name" value="ARM-type_fold"/>
</dbReference>
<evidence type="ECO:0008006" key="4">
    <source>
        <dbReference type="Google" id="ProtNLM"/>
    </source>
</evidence>
<dbReference type="InterPro" id="IPR004830">
    <property type="entry name" value="LRR_variant"/>
</dbReference>
<dbReference type="Proteomes" id="UP001597475">
    <property type="component" value="Unassembled WGS sequence"/>
</dbReference>
<organism evidence="2 3">
    <name type="scientific">Deinococcus taklimakanensis</name>
    <dbReference type="NCBI Taxonomy" id="536443"/>
    <lineage>
        <taxon>Bacteria</taxon>
        <taxon>Thermotogati</taxon>
        <taxon>Deinococcota</taxon>
        <taxon>Deinococci</taxon>
        <taxon>Deinococcales</taxon>
        <taxon>Deinococcaceae</taxon>
        <taxon>Deinococcus</taxon>
    </lineage>
</organism>
<feature type="compositionally biased region" description="Basic and acidic residues" evidence="1">
    <location>
        <begin position="90"/>
        <end position="101"/>
    </location>
</feature>
<name>A0ABW5P2W2_9DEIO</name>
<evidence type="ECO:0000256" key="1">
    <source>
        <dbReference type="SAM" id="MobiDB-lite"/>
    </source>
</evidence>
<feature type="compositionally biased region" description="Low complexity" evidence="1">
    <location>
        <begin position="73"/>
        <end position="82"/>
    </location>
</feature>
<comment type="caution">
    <text evidence="2">The sequence shown here is derived from an EMBL/GenBank/DDBJ whole genome shotgun (WGS) entry which is preliminary data.</text>
</comment>
<dbReference type="InterPro" id="IPR011989">
    <property type="entry name" value="ARM-like"/>
</dbReference>
<dbReference type="Gene3D" id="1.25.10.10">
    <property type="entry name" value="Leucine-rich Repeat Variant"/>
    <property type="match status" value="3"/>
</dbReference>
<feature type="region of interest" description="Disordered" evidence="1">
    <location>
        <begin position="766"/>
        <end position="799"/>
    </location>
</feature>
<keyword evidence="3" id="KW-1185">Reference proteome</keyword>
<feature type="region of interest" description="Disordered" evidence="1">
    <location>
        <begin position="53"/>
        <end position="108"/>
    </location>
</feature>
<proteinExistence type="predicted"/>
<dbReference type="SUPFAM" id="SSF48371">
    <property type="entry name" value="ARM repeat"/>
    <property type="match status" value="2"/>
</dbReference>